<proteinExistence type="predicted"/>
<dbReference type="Proteomes" id="UP000265520">
    <property type="component" value="Unassembled WGS sequence"/>
</dbReference>
<feature type="domain" description="Putative plant transposon protein" evidence="1">
    <location>
        <begin position="2"/>
        <end position="153"/>
    </location>
</feature>
<accession>A0A392QHS2</accession>
<name>A0A392QHS2_9FABA</name>
<evidence type="ECO:0000259" key="1">
    <source>
        <dbReference type="Pfam" id="PF20167"/>
    </source>
</evidence>
<dbReference type="InterPro" id="IPR046796">
    <property type="entry name" value="Transposase_32_dom"/>
</dbReference>
<comment type="caution">
    <text evidence="2">The sequence shown here is derived from an EMBL/GenBank/DDBJ whole genome shotgun (WGS) entry which is preliminary data.</text>
</comment>
<dbReference type="AlphaFoldDB" id="A0A392QHS2"/>
<organism evidence="2 3">
    <name type="scientific">Trifolium medium</name>
    <dbReference type="NCBI Taxonomy" id="97028"/>
    <lineage>
        <taxon>Eukaryota</taxon>
        <taxon>Viridiplantae</taxon>
        <taxon>Streptophyta</taxon>
        <taxon>Embryophyta</taxon>
        <taxon>Tracheophyta</taxon>
        <taxon>Spermatophyta</taxon>
        <taxon>Magnoliopsida</taxon>
        <taxon>eudicotyledons</taxon>
        <taxon>Gunneridae</taxon>
        <taxon>Pentapetalae</taxon>
        <taxon>rosids</taxon>
        <taxon>fabids</taxon>
        <taxon>Fabales</taxon>
        <taxon>Fabaceae</taxon>
        <taxon>Papilionoideae</taxon>
        <taxon>50 kb inversion clade</taxon>
        <taxon>NPAAA clade</taxon>
        <taxon>Hologalegina</taxon>
        <taxon>IRL clade</taxon>
        <taxon>Trifolieae</taxon>
        <taxon>Trifolium</taxon>
    </lineage>
</organism>
<protein>
    <recommendedName>
        <fullName evidence="1">Putative plant transposon protein domain-containing protein</fullName>
    </recommendedName>
</protein>
<sequence length="174" mass="19377">MTVVRGVNIDWSSRGLNEFLGTPAMVSCPLVGKRLELKNTSELERREIKDAVCRPGTPWFNSARLTKIQLTSFKPVARAWAKFFVKSIEPIANSSEYQIDNALAVKMIMEGTDFDLGSILRASLYNKANNKETPLSLGHCNLISAFCKEKGVPDYPGDERMYSIKALPISQFTG</sequence>
<dbReference type="Pfam" id="PF20167">
    <property type="entry name" value="Transposase_32"/>
    <property type="match status" value="1"/>
</dbReference>
<feature type="non-terminal residue" evidence="2">
    <location>
        <position position="174"/>
    </location>
</feature>
<dbReference type="EMBL" id="LXQA010134096">
    <property type="protein sequence ID" value="MCI23096.1"/>
    <property type="molecule type" value="Genomic_DNA"/>
</dbReference>
<keyword evidence="3" id="KW-1185">Reference proteome</keyword>
<evidence type="ECO:0000313" key="3">
    <source>
        <dbReference type="Proteomes" id="UP000265520"/>
    </source>
</evidence>
<reference evidence="2 3" key="1">
    <citation type="journal article" date="2018" name="Front. Plant Sci.">
        <title>Red Clover (Trifolium pratense) and Zigzag Clover (T. medium) - A Picture of Genomic Similarities and Differences.</title>
        <authorList>
            <person name="Dluhosova J."/>
            <person name="Istvanek J."/>
            <person name="Nedelnik J."/>
            <person name="Repkova J."/>
        </authorList>
    </citation>
    <scope>NUCLEOTIDE SEQUENCE [LARGE SCALE GENOMIC DNA]</scope>
    <source>
        <strain evidence="3">cv. 10/8</strain>
        <tissue evidence="2">Leaf</tissue>
    </source>
</reference>
<evidence type="ECO:0000313" key="2">
    <source>
        <dbReference type="EMBL" id="MCI23096.1"/>
    </source>
</evidence>